<organism evidence="1 2">
    <name type="scientific">Streblomastix strix</name>
    <dbReference type="NCBI Taxonomy" id="222440"/>
    <lineage>
        <taxon>Eukaryota</taxon>
        <taxon>Metamonada</taxon>
        <taxon>Preaxostyla</taxon>
        <taxon>Oxymonadida</taxon>
        <taxon>Streblomastigidae</taxon>
        <taxon>Streblomastix</taxon>
    </lineage>
</organism>
<dbReference type="Proteomes" id="UP000324800">
    <property type="component" value="Unassembled WGS sequence"/>
</dbReference>
<evidence type="ECO:0000313" key="1">
    <source>
        <dbReference type="EMBL" id="KAA6361841.1"/>
    </source>
</evidence>
<evidence type="ECO:0000313" key="2">
    <source>
        <dbReference type="Proteomes" id="UP000324800"/>
    </source>
</evidence>
<name>A0A5J4TW62_9EUKA</name>
<gene>
    <name evidence="1" type="ORF">EZS28_042632</name>
</gene>
<reference evidence="1 2" key="1">
    <citation type="submission" date="2019-03" db="EMBL/GenBank/DDBJ databases">
        <title>Single cell metagenomics reveals metabolic interactions within the superorganism composed of flagellate Streblomastix strix and complex community of Bacteroidetes bacteria on its surface.</title>
        <authorList>
            <person name="Treitli S.C."/>
            <person name="Kolisko M."/>
            <person name="Husnik F."/>
            <person name="Keeling P."/>
            <person name="Hampl V."/>
        </authorList>
    </citation>
    <scope>NUCLEOTIDE SEQUENCE [LARGE SCALE GENOMIC DNA]</scope>
    <source>
        <strain evidence="1">ST1C</strain>
    </source>
</reference>
<dbReference type="AlphaFoldDB" id="A0A5J4TW62"/>
<comment type="caution">
    <text evidence="1">The sequence shown here is derived from an EMBL/GenBank/DDBJ whole genome shotgun (WGS) entry which is preliminary data.</text>
</comment>
<dbReference type="EMBL" id="SNRW01024993">
    <property type="protein sequence ID" value="KAA6361841.1"/>
    <property type="molecule type" value="Genomic_DNA"/>
</dbReference>
<sequence length="81" mass="9330">MLQFSDEKAQSTVDLRIALSIGSTRKEGDDLKGKNKEVIRLRSFDSYEKMKRFLLDALTCLYEVEFPLVVNSKVIDVEDEN</sequence>
<proteinExistence type="predicted"/>
<protein>
    <submittedName>
        <fullName evidence="1">Uncharacterized protein</fullName>
    </submittedName>
</protein>
<accession>A0A5J4TW62</accession>